<feature type="region of interest" description="Disordered" evidence="1">
    <location>
        <begin position="709"/>
        <end position="795"/>
    </location>
</feature>
<feature type="region of interest" description="Disordered" evidence="1">
    <location>
        <begin position="1"/>
        <end position="34"/>
    </location>
</feature>
<reference evidence="3" key="1">
    <citation type="journal article" date="2023" name="Mol. Phylogenet. Evol.">
        <title>Genome-scale phylogeny and comparative genomics of the fungal order Sordariales.</title>
        <authorList>
            <person name="Hensen N."/>
            <person name="Bonometti L."/>
            <person name="Westerberg I."/>
            <person name="Brannstrom I.O."/>
            <person name="Guillou S."/>
            <person name="Cros-Aarteil S."/>
            <person name="Calhoun S."/>
            <person name="Haridas S."/>
            <person name="Kuo A."/>
            <person name="Mondo S."/>
            <person name="Pangilinan J."/>
            <person name="Riley R."/>
            <person name="LaButti K."/>
            <person name="Andreopoulos B."/>
            <person name="Lipzen A."/>
            <person name="Chen C."/>
            <person name="Yan M."/>
            <person name="Daum C."/>
            <person name="Ng V."/>
            <person name="Clum A."/>
            <person name="Steindorff A."/>
            <person name="Ohm R.A."/>
            <person name="Martin F."/>
            <person name="Silar P."/>
            <person name="Natvig D.O."/>
            <person name="Lalanne C."/>
            <person name="Gautier V."/>
            <person name="Ament-Velasquez S.L."/>
            <person name="Kruys A."/>
            <person name="Hutchinson M.I."/>
            <person name="Powell A.J."/>
            <person name="Barry K."/>
            <person name="Miller A.N."/>
            <person name="Grigoriev I.V."/>
            <person name="Debuchy R."/>
            <person name="Gladieux P."/>
            <person name="Hiltunen Thoren M."/>
            <person name="Johannesson H."/>
        </authorList>
    </citation>
    <scope>NUCLEOTIDE SEQUENCE</scope>
    <source>
        <strain evidence="3">CBS 333.67</strain>
    </source>
</reference>
<dbReference type="GO" id="GO:0016020">
    <property type="term" value="C:membrane"/>
    <property type="evidence" value="ECO:0007669"/>
    <property type="project" value="TreeGrafter"/>
</dbReference>
<dbReference type="PANTHER" id="PTHR46689">
    <property type="entry name" value="MEMBRANE PROTEIN, PUTATIVE-RELATED"/>
    <property type="match status" value="1"/>
</dbReference>
<dbReference type="EMBL" id="JAUDZG010000001">
    <property type="protein sequence ID" value="KAK3310411.1"/>
    <property type="molecule type" value="Genomic_DNA"/>
</dbReference>
<reference evidence="3" key="2">
    <citation type="submission" date="2023-06" db="EMBL/GenBank/DDBJ databases">
        <authorList>
            <consortium name="Lawrence Berkeley National Laboratory"/>
            <person name="Mondo S.J."/>
            <person name="Hensen N."/>
            <person name="Bonometti L."/>
            <person name="Westerberg I."/>
            <person name="Brannstrom I.O."/>
            <person name="Guillou S."/>
            <person name="Cros-Aarteil S."/>
            <person name="Calhoun S."/>
            <person name="Haridas S."/>
            <person name="Kuo A."/>
            <person name="Pangilinan J."/>
            <person name="Riley R."/>
            <person name="Labutti K."/>
            <person name="Andreopoulos B."/>
            <person name="Lipzen A."/>
            <person name="Chen C."/>
            <person name="Yanf M."/>
            <person name="Daum C."/>
            <person name="Ng V."/>
            <person name="Clum A."/>
            <person name="Steindorff A."/>
            <person name="Ohm R."/>
            <person name="Martin F."/>
            <person name="Silar P."/>
            <person name="Natvig D."/>
            <person name="Lalanne C."/>
            <person name="Gautier V."/>
            <person name="Ament-Velasquez S.L."/>
            <person name="Kruys A."/>
            <person name="Hutchinson M.I."/>
            <person name="Powell A.J."/>
            <person name="Barry K."/>
            <person name="Miller A.N."/>
            <person name="Grigoriev I.V."/>
            <person name="Debuchy R."/>
            <person name="Gladieux P."/>
            <person name="Thoren M.H."/>
            <person name="Johannesson H."/>
        </authorList>
    </citation>
    <scope>NUCLEOTIDE SEQUENCE</scope>
    <source>
        <strain evidence="3">CBS 333.67</strain>
    </source>
</reference>
<comment type="caution">
    <text evidence="3">The sequence shown here is derived from an EMBL/GenBank/DDBJ whole genome shotgun (WGS) entry which is preliminary data.</text>
</comment>
<dbReference type="InterPro" id="IPR038607">
    <property type="entry name" value="PhoD-like_sf"/>
</dbReference>
<dbReference type="AlphaFoldDB" id="A0AAJ0M617"/>
<feature type="region of interest" description="Disordered" evidence="1">
    <location>
        <begin position="831"/>
        <end position="864"/>
    </location>
</feature>
<feature type="region of interest" description="Disordered" evidence="1">
    <location>
        <begin position="47"/>
        <end position="66"/>
    </location>
</feature>
<dbReference type="GeneID" id="87883028"/>
<dbReference type="CDD" id="cd07389">
    <property type="entry name" value="MPP_PhoD"/>
    <property type="match status" value="1"/>
</dbReference>
<feature type="region of interest" description="Disordered" evidence="1">
    <location>
        <begin position="115"/>
        <end position="138"/>
    </location>
</feature>
<feature type="domain" description="PhoD-like phosphatase" evidence="2">
    <location>
        <begin position="217"/>
        <end position="406"/>
    </location>
</feature>
<feature type="compositionally biased region" description="Polar residues" evidence="1">
    <location>
        <begin position="845"/>
        <end position="864"/>
    </location>
</feature>
<dbReference type="Gene3D" id="3.60.21.70">
    <property type="entry name" value="PhoD-like phosphatase"/>
    <property type="match status" value="1"/>
</dbReference>
<feature type="region of interest" description="Disordered" evidence="1">
    <location>
        <begin position="413"/>
        <end position="432"/>
    </location>
</feature>
<feature type="domain" description="PhoD-like phosphatase" evidence="2">
    <location>
        <begin position="555"/>
        <end position="716"/>
    </location>
</feature>
<protein>
    <recommendedName>
        <fullName evidence="2">PhoD-like phosphatase domain-containing protein</fullName>
    </recommendedName>
</protein>
<proteinExistence type="predicted"/>
<feature type="compositionally biased region" description="Low complexity" evidence="1">
    <location>
        <begin position="732"/>
        <end position="754"/>
    </location>
</feature>
<organism evidence="3 4">
    <name type="scientific">Chaetomium strumarium</name>
    <dbReference type="NCBI Taxonomy" id="1170767"/>
    <lineage>
        <taxon>Eukaryota</taxon>
        <taxon>Fungi</taxon>
        <taxon>Dikarya</taxon>
        <taxon>Ascomycota</taxon>
        <taxon>Pezizomycotina</taxon>
        <taxon>Sordariomycetes</taxon>
        <taxon>Sordariomycetidae</taxon>
        <taxon>Sordariales</taxon>
        <taxon>Chaetomiaceae</taxon>
        <taxon>Chaetomium</taxon>
    </lineage>
</organism>
<keyword evidence="4" id="KW-1185">Reference proteome</keyword>
<dbReference type="RefSeq" id="XP_062726191.1">
    <property type="nucleotide sequence ID" value="XM_062864199.1"/>
</dbReference>
<name>A0AAJ0M617_9PEZI</name>
<feature type="domain" description="PhoD-like phosphatase" evidence="2">
    <location>
        <begin position="461"/>
        <end position="540"/>
    </location>
</feature>
<accession>A0AAJ0M617</accession>
<evidence type="ECO:0000259" key="2">
    <source>
        <dbReference type="Pfam" id="PF19050"/>
    </source>
</evidence>
<evidence type="ECO:0000256" key="1">
    <source>
        <dbReference type="SAM" id="MobiDB-lite"/>
    </source>
</evidence>
<dbReference type="InterPro" id="IPR043904">
    <property type="entry name" value="PhoD_2-like"/>
</dbReference>
<feature type="compositionally biased region" description="Basic and acidic residues" evidence="1">
    <location>
        <begin position="763"/>
        <end position="779"/>
    </location>
</feature>
<dbReference type="Proteomes" id="UP001273166">
    <property type="component" value="Unassembled WGS sequence"/>
</dbReference>
<sequence length="864" mass="94859">MASQPDAPADSGAHTIPYADDDEGLPNPYASSNRWRHAESKAFAKYEKARGAGSAPVARDADARDAGVSDLADFLNKSRIDPSEIPADRRPTTPRFKPVVAGASEARAATAAVTTEDGGVHGDGVDAENAGPPPAPDGKEVVCGPLLNYRRMEGAQWFGSVLVVTKGGGRTQPAVPMLKLRRAGEADSAGGKTDDIQGLCLSSDTRNTFWRFDLVVQMEATETKWEYEVPDLRLASRTKPRVNSFFVPAVDESMRIMFHSCNGFSVGTDEAAWSGPALWNDVIRLHQERPFHVMIGGGDQIYNDGIRVSGPLRPWSDTKNPKKRREHPFPESLRQKCDDYYLKNYIRWYSTEPFAAANGQIPQLNIWDDHDIIDGFGSYVDKFMKCDVFRGIGGVAHKYYMLFQHHLPPPGSTYTSDSVPATSGEEGQGVDPNQLMNAYVHPPIEEPGYIYGPQAGPYVAEHSHHLFARLGARIAFLGIDARTERTRHQVNYPETYRAIFARLKQELTNAANSGRPYRHLILLLGIPIAYPRLTWLENIFASPVMGPMKFLNRRMGFGGSFFNSFDGSVDLLDDLDDHYTAHTHKKERNWLIEKLQGICAEFSVRTTILSGDVHLAALGRFYSNPRLNIPVEQDYRYIVNVVSSAIVNKPPPAAVANLLARRNIIHHLNHETSETLLKLFDKDPGNSTKTAKHNFVTMPSRNFAMITENSPNHHAANGTNGVPHQHHHHQPTDPSSTHPPGSSSSSSSSSSNSPRNQRRNPVHKKDGRLPLHAGEEHCGTKHKAASPASHGTGTDGSLDVCICVEVDQHDPAGRTEGYGLTIPALNYQGPRPPSLEMLPHRPASHGSSAGGRTQSRGSSTAGRG</sequence>
<feature type="compositionally biased region" description="Polar residues" evidence="1">
    <location>
        <begin position="709"/>
        <end position="722"/>
    </location>
</feature>
<evidence type="ECO:0000313" key="4">
    <source>
        <dbReference type="Proteomes" id="UP001273166"/>
    </source>
</evidence>
<dbReference type="Pfam" id="PF19050">
    <property type="entry name" value="PhoD_2"/>
    <property type="match status" value="3"/>
</dbReference>
<evidence type="ECO:0000313" key="3">
    <source>
        <dbReference type="EMBL" id="KAK3310411.1"/>
    </source>
</evidence>
<dbReference type="InterPro" id="IPR018946">
    <property type="entry name" value="PhoD-like_MPP"/>
</dbReference>
<gene>
    <name evidence="3" type="ORF">B0T15DRAFT_37079</name>
</gene>
<dbReference type="PANTHER" id="PTHR46689:SF3">
    <property type="entry name" value="PHOD-LIKE PHOSPHATASE DOMAIN-CONTAINING PROTEIN"/>
    <property type="match status" value="1"/>
</dbReference>